<name>A0A9W9BIW7_9HYPO</name>
<dbReference type="RefSeq" id="XP_056029739.1">
    <property type="nucleotide sequence ID" value="XM_056172881.1"/>
</dbReference>
<dbReference type="InterPro" id="IPR057571">
    <property type="entry name" value="SDR_PhqE-like"/>
</dbReference>
<keyword evidence="3" id="KW-0560">Oxidoreductase</keyword>
<accession>A0A9W9BIW7</accession>
<dbReference type="GO" id="GO:0016491">
    <property type="term" value="F:oxidoreductase activity"/>
    <property type="evidence" value="ECO:0007669"/>
    <property type="project" value="UniProtKB-KW"/>
</dbReference>
<evidence type="ECO:0000256" key="2">
    <source>
        <dbReference type="ARBA" id="ARBA00022857"/>
    </source>
</evidence>
<dbReference type="InterPro" id="IPR002347">
    <property type="entry name" value="SDR_fam"/>
</dbReference>
<organism evidence="4 5">
    <name type="scientific">Trichoderma breve</name>
    <dbReference type="NCBI Taxonomy" id="2034170"/>
    <lineage>
        <taxon>Eukaryota</taxon>
        <taxon>Fungi</taxon>
        <taxon>Dikarya</taxon>
        <taxon>Ascomycota</taxon>
        <taxon>Pezizomycotina</taxon>
        <taxon>Sordariomycetes</taxon>
        <taxon>Hypocreomycetidae</taxon>
        <taxon>Hypocreales</taxon>
        <taxon>Hypocreaceae</taxon>
        <taxon>Trichoderma</taxon>
    </lineage>
</organism>
<dbReference type="PANTHER" id="PTHR43477:SF1">
    <property type="entry name" value="DIHYDROANTICAPSIN 7-DEHYDROGENASE"/>
    <property type="match status" value="1"/>
</dbReference>
<evidence type="ECO:0000313" key="5">
    <source>
        <dbReference type="Proteomes" id="UP001140511"/>
    </source>
</evidence>
<dbReference type="InterPro" id="IPR051122">
    <property type="entry name" value="SDR_DHRS6-like"/>
</dbReference>
<sequence length="249" mass="25478">MPSIAGHRVLVLGASSGIGFAVAKLTLSENIAHLAIASSNRTKLDNAVKALIKAVPGSEDRISSFLVDLGGEDTETQLEQVLADAVAAAGGPLDHIVHSVDYKTIHGLFVPRFAQLALLGKLSPKYMNGKGTSSIIFTSGHVEDVPMPGLGVLSSVGAAITGMAIGLAVDISPIRVNAVAPGITETPMVIEETGETMASAIYDLASRQSLVGRPGTADEAAEAFVYLMKDTNATGASVKSSGGSIIRSA</sequence>
<dbReference type="Pfam" id="PF23441">
    <property type="entry name" value="SDR"/>
    <property type="match status" value="1"/>
</dbReference>
<dbReference type="SUPFAM" id="SSF51735">
    <property type="entry name" value="NAD(P)-binding Rossmann-fold domains"/>
    <property type="match status" value="1"/>
</dbReference>
<evidence type="ECO:0000256" key="3">
    <source>
        <dbReference type="ARBA" id="ARBA00023002"/>
    </source>
</evidence>
<proteinExistence type="inferred from homology"/>
<dbReference type="PRINTS" id="PR00081">
    <property type="entry name" value="GDHRDH"/>
</dbReference>
<keyword evidence="2" id="KW-0521">NADP</keyword>
<protein>
    <submittedName>
        <fullName evidence="4">Enoyl-(Acyl carrier protein) reductase domain-containing protein</fullName>
    </submittedName>
</protein>
<gene>
    <name evidence="4" type="ORF">T069G_05671</name>
</gene>
<dbReference type="PANTHER" id="PTHR43477">
    <property type="entry name" value="DIHYDROANTICAPSIN 7-DEHYDROGENASE"/>
    <property type="match status" value="1"/>
</dbReference>
<comment type="caution">
    <text evidence="4">The sequence shown here is derived from an EMBL/GenBank/DDBJ whole genome shotgun (WGS) entry which is preliminary data.</text>
</comment>
<dbReference type="EMBL" id="JAOPEN010000003">
    <property type="protein sequence ID" value="KAJ4860683.1"/>
    <property type="molecule type" value="Genomic_DNA"/>
</dbReference>
<evidence type="ECO:0000313" key="4">
    <source>
        <dbReference type="EMBL" id="KAJ4860683.1"/>
    </source>
</evidence>
<evidence type="ECO:0000256" key="1">
    <source>
        <dbReference type="ARBA" id="ARBA00006484"/>
    </source>
</evidence>
<dbReference type="CDD" id="cd05233">
    <property type="entry name" value="SDR_c"/>
    <property type="match status" value="1"/>
</dbReference>
<dbReference type="Gene3D" id="3.40.50.720">
    <property type="entry name" value="NAD(P)-binding Rossmann-like Domain"/>
    <property type="match status" value="1"/>
</dbReference>
<dbReference type="AlphaFoldDB" id="A0A9W9BIW7"/>
<comment type="similarity">
    <text evidence="1">Belongs to the short-chain dehydrogenases/reductases (SDR) family.</text>
</comment>
<dbReference type="InterPro" id="IPR036291">
    <property type="entry name" value="NAD(P)-bd_dom_sf"/>
</dbReference>
<keyword evidence="5" id="KW-1185">Reference proteome</keyword>
<dbReference type="Proteomes" id="UP001140511">
    <property type="component" value="Unassembled WGS sequence"/>
</dbReference>
<reference evidence="4" key="1">
    <citation type="submission" date="2022-09" db="EMBL/GenBank/DDBJ databases">
        <title>Chromosome-level assembly of Trichoderma breve T069, a fungus used in development of biopesticide product.</title>
        <authorList>
            <person name="Lin R."/>
            <person name="Liu T."/>
        </authorList>
    </citation>
    <scope>NUCLEOTIDE SEQUENCE</scope>
    <source>
        <strain evidence="4">T069</strain>
    </source>
</reference>
<dbReference type="GeneID" id="80867569"/>